<gene>
    <name evidence="9 12" type="primary">xerC</name>
    <name evidence="12" type="ORF">BWY41_00206</name>
</gene>
<dbReference type="GO" id="GO:0006313">
    <property type="term" value="P:DNA transposition"/>
    <property type="evidence" value="ECO:0007669"/>
    <property type="project" value="UniProtKB-UniRule"/>
</dbReference>
<keyword evidence="4 9" id="KW-0159">Chromosome partition</keyword>
<dbReference type="PANTHER" id="PTHR30349">
    <property type="entry name" value="PHAGE INTEGRASE-RELATED"/>
    <property type="match status" value="1"/>
</dbReference>
<keyword evidence="2 9" id="KW-0963">Cytoplasm</keyword>
<comment type="caution">
    <text evidence="12">The sequence shown here is derived from an EMBL/GenBank/DDBJ whole genome shotgun (WGS) entry which is preliminary data.</text>
</comment>
<dbReference type="GO" id="GO:0005737">
    <property type="term" value="C:cytoplasm"/>
    <property type="evidence" value="ECO:0007669"/>
    <property type="project" value="UniProtKB-SubCell"/>
</dbReference>
<evidence type="ECO:0000256" key="9">
    <source>
        <dbReference type="HAMAP-Rule" id="MF_01808"/>
    </source>
</evidence>
<dbReference type="GO" id="GO:0007059">
    <property type="term" value="P:chromosome segregation"/>
    <property type="evidence" value="ECO:0007669"/>
    <property type="project" value="UniProtKB-UniRule"/>
</dbReference>
<comment type="similarity">
    <text evidence="9">Belongs to the 'phage' integrase family. XerC subfamily.</text>
</comment>
<evidence type="ECO:0000256" key="4">
    <source>
        <dbReference type="ARBA" id="ARBA00022829"/>
    </source>
</evidence>
<dbReference type="InterPro" id="IPR050090">
    <property type="entry name" value="Tyrosine_recombinase_XerCD"/>
</dbReference>
<dbReference type="InterPro" id="IPR044068">
    <property type="entry name" value="CB"/>
</dbReference>
<dbReference type="Pfam" id="PF02899">
    <property type="entry name" value="Phage_int_SAM_1"/>
    <property type="match status" value="1"/>
</dbReference>
<dbReference type="Pfam" id="PF00589">
    <property type="entry name" value="Phage_integrase"/>
    <property type="match status" value="1"/>
</dbReference>
<evidence type="ECO:0000256" key="1">
    <source>
        <dbReference type="ARBA" id="ARBA00004496"/>
    </source>
</evidence>
<feature type="active site" evidence="9">
    <location>
        <position position="279"/>
    </location>
</feature>
<dbReference type="NCBIfam" id="NF040815">
    <property type="entry name" value="recomb_XerA_Arch"/>
    <property type="match status" value="1"/>
</dbReference>
<name>A0A1V5T3C5_9BACT</name>
<comment type="subcellular location">
    <subcellularLocation>
        <location evidence="1 9">Cytoplasm</location>
    </subcellularLocation>
</comment>
<keyword evidence="8 9" id="KW-0131">Cell cycle</keyword>
<dbReference type="PANTHER" id="PTHR30349:SF77">
    <property type="entry name" value="TYROSINE RECOMBINASE XERC"/>
    <property type="match status" value="1"/>
</dbReference>
<feature type="domain" description="Core-binding (CB)" evidence="11">
    <location>
        <begin position="9"/>
        <end position="96"/>
    </location>
</feature>
<dbReference type="HAMAP" id="MF_01808">
    <property type="entry name" value="Recomb_XerC_XerD"/>
    <property type="match status" value="1"/>
</dbReference>
<dbReference type="InterPro" id="IPR010998">
    <property type="entry name" value="Integrase_recombinase_N"/>
</dbReference>
<feature type="active site" evidence="9">
    <location>
        <position position="162"/>
    </location>
</feature>
<dbReference type="GO" id="GO:0009037">
    <property type="term" value="F:tyrosine-based site-specific recombinase activity"/>
    <property type="evidence" value="ECO:0007669"/>
    <property type="project" value="UniProtKB-UniRule"/>
</dbReference>
<evidence type="ECO:0000256" key="2">
    <source>
        <dbReference type="ARBA" id="ARBA00022490"/>
    </source>
</evidence>
<dbReference type="Gene3D" id="1.10.150.130">
    <property type="match status" value="1"/>
</dbReference>
<proteinExistence type="inferred from homology"/>
<dbReference type="InterPro" id="IPR013762">
    <property type="entry name" value="Integrase-like_cat_sf"/>
</dbReference>
<evidence type="ECO:0000256" key="7">
    <source>
        <dbReference type="ARBA" id="ARBA00023172"/>
    </source>
</evidence>
<dbReference type="Gene3D" id="1.10.443.10">
    <property type="entry name" value="Intergrase catalytic core"/>
    <property type="match status" value="1"/>
</dbReference>
<evidence type="ECO:0000256" key="5">
    <source>
        <dbReference type="ARBA" id="ARBA00022908"/>
    </source>
</evidence>
<evidence type="ECO:0000256" key="3">
    <source>
        <dbReference type="ARBA" id="ARBA00022618"/>
    </source>
</evidence>
<feature type="active site" description="O-(3'-phospho-DNA)-tyrosine intermediate" evidence="9">
    <location>
        <position position="288"/>
    </location>
</feature>
<dbReference type="SUPFAM" id="SSF56349">
    <property type="entry name" value="DNA breaking-rejoining enzymes"/>
    <property type="match status" value="1"/>
</dbReference>
<dbReference type="EMBL" id="MWBQ01000021">
    <property type="protein sequence ID" value="OQA61255.1"/>
    <property type="molecule type" value="Genomic_DNA"/>
</dbReference>
<dbReference type="Proteomes" id="UP000485569">
    <property type="component" value="Unassembled WGS sequence"/>
</dbReference>
<dbReference type="InterPro" id="IPR002104">
    <property type="entry name" value="Integrase_catalytic"/>
</dbReference>
<protein>
    <recommendedName>
        <fullName evidence="9">Tyrosine recombinase XerC</fullName>
    </recommendedName>
</protein>
<evidence type="ECO:0000256" key="8">
    <source>
        <dbReference type="ARBA" id="ARBA00023306"/>
    </source>
</evidence>
<dbReference type="AlphaFoldDB" id="A0A1V5T3C5"/>
<evidence type="ECO:0000256" key="6">
    <source>
        <dbReference type="ARBA" id="ARBA00023125"/>
    </source>
</evidence>
<comment type="function">
    <text evidence="9">Site-specific tyrosine recombinase, which acts by catalyzing the cutting and rejoining of the recombining DNA molecules. The XerC-XerD complex is essential to convert dimers of the bacterial chromosome into monomers to permit their segregation at cell division. It also contributes to the segregational stability of plasmids.</text>
</comment>
<organism evidence="12">
    <name type="scientific">Candidatus Atribacter allofermentans</name>
    <dbReference type="NCBI Taxonomy" id="1852833"/>
    <lineage>
        <taxon>Bacteria</taxon>
        <taxon>Pseudomonadati</taxon>
        <taxon>Atribacterota</taxon>
        <taxon>Atribacteria</taxon>
        <taxon>Atribacterales</taxon>
        <taxon>Atribacteraceae</taxon>
        <taxon>Atribacter</taxon>
    </lineage>
</organism>
<accession>A0A1V5T3C5</accession>
<evidence type="ECO:0000313" key="12">
    <source>
        <dbReference type="EMBL" id="OQA61255.1"/>
    </source>
</evidence>
<dbReference type="CDD" id="cd00798">
    <property type="entry name" value="INT_XerDC_C"/>
    <property type="match status" value="1"/>
</dbReference>
<sequence length="312" mass="36433">MYPSPSSLKINNELINEFHEYLEFERHYSEHTIENYLRVVNQFNNYLMKTNKRSLVEVGTSDVAGFMAFLKTVSHLMRVSQLNRLSALKTFYRYLRKRGKIQKNPCDGIGGLREEKSLPTFFSQQEINRFLTYLEDRFQKKPNFLQARNRALFEILYSSGLRVGEVVRLKTIDLNFRQKIVKVRGKGGKERIVPFNDKALQAVEDYLAFRRPKGPVKELFLNYLQQPLTTRGVRVILNKILAEIGMVKKASPHTFRHSFASHFLSGGAEMRIVQEALGHSSLSTTQIYTHLNWDNMKKVYENTHPRSHKKED</sequence>
<feature type="active site" evidence="9">
    <location>
        <position position="256"/>
    </location>
</feature>
<comment type="subunit">
    <text evidence="9">Forms a cyclic heterotetrameric complex composed of two molecules of XerC and two molecules of XerD.</text>
</comment>
<keyword evidence="7 9" id="KW-0233">DNA recombination</keyword>
<dbReference type="PROSITE" id="PS51898">
    <property type="entry name" value="TYR_RECOMBINASE"/>
    <property type="match status" value="1"/>
</dbReference>
<dbReference type="GO" id="GO:0051301">
    <property type="term" value="P:cell division"/>
    <property type="evidence" value="ECO:0007669"/>
    <property type="project" value="UniProtKB-KW"/>
</dbReference>
<keyword evidence="5 9" id="KW-0229">DNA integration</keyword>
<keyword evidence="3 9" id="KW-0132">Cell division</keyword>
<keyword evidence="6 9" id="KW-0238">DNA-binding</keyword>
<evidence type="ECO:0000259" key="10">
    <source>
        <dbReference type="PROSITE" id="PS51898"/>
    </source>
</evidence>
<dbReference type="InterPro" id="IPR004107">
    <property type="entry name" value="Integrase_SAM-like_N"/>
</dbReference>
<dbReference type="GO" id="GO:0003677">
    <property type="term" value="F:DNA binding"/>
    <property type="evidence" value="ECO:0007669"/>
    <property type="project" value="UniProtKB-UniRule"/>
</dbReference>
<feature type="active site" evidence="9">
    <location>
        <position position="253"/>
    </location>
</feature>
<evidence type="ECO:0000259" key="11">
    <source>
        <dbReference type="PROSITE" id="PS51900"/>
    </source>
</evidence>
<dbReference type="InterPro" id="IPR011010">
    <property type="entry name" value="DNA_brk_join_enz"/>
</dbReference>
<feature type="domain" description="Tyr recombinase" evidence="10">
    <location>
        <begin position="117"/>
        <end position="301"/>
    </location>
</feature>
<dbReference type="InterPro" id="IPR023009">
    <property type="entry name" value="Tyrosine_recombinase_XerC/XerD"/>
</dbReference>
<reference evidence="12" key="1">
    <citation type="submission" date="2017-02" db="EMBL/GenBank/DDBJ databases">
        <title>Delving into the versatile metabolic prowess of the omnipresent phylum Bacteroidetes.</title>
        <authorList>
            <person name="Nobu M.K."/>
            <person name="Mei R."/>
            <person name="Narihiro T."/>
            <person name="Kuroda K."/>
            <person name="Liu W.-T."/>
        </authorList>
    </citation>
    <scope>NUCLEOTIDE SEQUENCE</scope>
    <source>
        <strain evidence="12">ADurb.Bin276</strain>
    </source>
</reference>
<dbReference type="PROSITE" id="PS51900">
    <property type="entry name" value="CB"/>
    <property type="match status" value="1"/>
</dbReference>
<feature type="active site" evidence="9">
    <location>
        <position position="186"/>
    </location>
</feature>